<dbReference type="GO" id="GO:0006559">
    <property type="term" value="P:L-phenylalanine catabolic process"/>
    <property type="evidence" value="ECO:0007669"/>
    <property type="project" value="UniProtKB-KW"/>
</dbReference>
<dbReference type="PANTHER" id="PTHR11959:SF12">
    <property type="entry name" value="4-HYDROXYPHENYLPYRUVATE DIOXYGENASE"/>
    <property type="match status" value="1"/>
</dbReference>
<evidence type="ECO:0000256" key="5">
    <source>
        <dbReference type="ARBA" id="ARBA00005877"/>
    </source>
</evidence>
<evidence type="ECO:0000256" key="19">
    <source>
        <dbReference type="ARBA" id="ARBA00023136"/>
    </source>
</evidence>
<dbReference type="InterPro" id="IPR018146">
    <property type="entry name" value="Glyoxalase_1_CS"/>
</dbReference>
<comment type="caution">
    <text evidence="26">The sequence shown here is derived from an EMBL/GenBank/DDBJ whole genome shotgun (WGS) entry which is preliminary data.</text>
</comment>
<evidence type="ECO:0000313" key="26">
    <source>
        <dbReference type="EMBL" id="KAG7480625.1"/>
    </source>
</evidence>
<evidence type="ECO:0000256" key="2">
    <source>
        <dbReference type="ARBA" id="ARBA00004406"/>
    </source>
</evidence>
<keyword evidence="18" id="KW-0333">Golgi apparatus</keyword>
<evidence type="ECO:0000256" key="4">
    <source>
        <dbReference type="ARBA" id="ARBA00005162"/>
    </source>
</evidence>
<dbReference type="InterPro" id="IPR005956">
    <property type="entry name" value="4OHPhenylPyrv_dOase"/>
</dbReference>
<keyword evidence="16" id="KW-0560">Oxidoreductase</keyword>
<dbReference type="InterPro" id="IPR037523">
    <property type="entry name" value="VOC_core"/>
</dbReference>
<comment type="function">
    <text evidence="21">Catalyzes the conversion of 4-hydroxyphenylpyruvic acid to homogentisic acid, one of the steps in tyrosine catabolism.</text>
</comment>
<evidence type="ECO:0000256" key="6">
    <source>
        <dbReference type="ARBA" id="ARBA00011738"/>
    </source>
</evidence>
<evidence type="ECO:0000313" key="27">
    <source>
        <dbReference type="Proteomes" id="UP001046870"/>
    </source>
</evidence>
<dbReference type="GO" id="GO:0046872">
    <property type="term" value="F:metal ion binding"/>
    <property type="evidence" value="ECO:0007669"/>
    <property type="project" value="UniProtKB-KW"/>
</dbReference>
<dbReference type="AlphaFoldDB" id="A0A9D3QC38"/>
<reference evidence="26" key="1">
    <citation type="submission" date="2021-01" db="EMBL/GenBank/DDBJ databases">
        <authorList>
            <person name="Zahm M."/>
            <person name="Roques C."/>
            <person name="Cabau C."/>
            <person name="Klopp C."/>
            <person name="Donnadieu C."/>
            <person name="Jouanno E."/>
            <person name="Lampietro C."/>
            <person name="Louis A."/>
            <person name="Herpin A."/>
            <person name="Echchiki A."/>
            <person name="Berthelot C."/>
            <person name="Parey E."/>
            <person name="Roest-Crollius H."/>
            <person name="Braasch I."/>
            <person name="Postlethwait J."/>
            <person name="Bobe J."/>
            <person name="Montfort J."/>
            <person name="Bouchez O."/>
            <person name="Begum T."/>
            <person name="Mejri S."/>
            <person name="Adams A."/>
            <person name="Chen W.-J."/>
            <person name="Guiguen Y."/>
        </authorList>
    </citation>
    <scope>NUCLEOTIDE SEQUENCE</scope>
    <source>
        <strain evidence="26">YG-15Mar2019-1</strain>
        <tissue evidence="26">Brain</tissue>
    </source>
</reference>
<evidence type="ECO:0000259" key="25">
    <source>
        <dbReference type="PROSITE" id="PS51819"/>
    </source>
</evidence>
<comment type="subcellular location">
    <subcellularLocation>
        <location evidence="3">Cytoplasm</location>
    </subcellularLocation>
    <subcellularLocation>
        <location evidence="2">Endoplasmic reticulum membrane</location>
        <topology evidence="2">Peripheral membrane protein</topology>
    </subcellularLocation>
    <subcellularLocation>
        <location evidence="1">Golgi apparatus membrane</location>
        <topology evidence="1">Peripheral membrane protein</topology>
    </subcellularLocation>
</comment>
<comment type="cofactor">
    <cofactor evidence="24">
        <name>Fe cation</name>
        <dbReference type="ChEBI" id="CHEBI:24875"/>
    </cofactor>
    <text evidence="24">Binds 1 Fe cation per subunit.</text>
</comment>
<dbReference type="FunFam" id="3.10.180.10:FF:000022">
    <property type="entry name" value="4-hydroxyphenylpyruvate dioxygenase"/>
    <property type="match status" value="1"/>
</dbReference>
<dbReference type="CDD" id="cd08342">
    <property type="entry name" value="HPPD_N_like"/>
    <property type="match status" value="1"/>
</dbReference>
<dbReference type="PANTHER" id="PTHR11959">
    <property type="entry name" value="4-HYDROXYPHENYLPYRUVATE DIOXYGENASE"/>
    <property type="match status" value="1"/>
</dbReference>
<evidence type="ECO:0000256" key="24">
    <source>
        <dbReference type="PIRSR" id="PIRSR009283-1"/>
    </source>
</evidence>
<keyword evidence="27" id="KW-1185">Reference proteome</keyword>
<feature type="binding site" evidence="24">
    <location>
        <position position="183"/>
    </location>
    <ligand>
        <name>Fe cation</name>
        <dbReference type="ChEBI" id="CHEBI:24875"/>
    </ligand>
</feature>
<sequence length="393" mass="44787">MTTYTDKGEKHEQGRFVCFDHITFWVGNAKQAASFYCNKMGFEPLAYQGLETGCRDVVSHVVKQGKIIYVFSSALNPGNKEMGKHLVKHGDGAKDIAFTVEDCDFLVEKARQRGAVIVKEPYVLEDKHGWVKLAVLQTYGDTTHTLVERTNYKGFFLPGFQLPLFHDPLLAKLPSGKLDFIDHVVGNQPDNEMVPVVEWYQKNLLFHRFWSVDDKQLQTDFSALRSIVVANYEETVKMPINEPAMGKRKSQIQEYVDYYGGPGVQHIAMNTSDIITAIRNLKERGMEFMTVPSTYYQQLRQKLKFSKVKIKEDLDTLEELKILVDYDDNGYLLQIFTKPVQDRPTVFLEVIQRHNHQGFGAGNFKSLFEAIEADQNARGNLTVLTPNGVSESL</sequence>
<dbReference type="CDD" id="cd07250">
    <property type="entry name" value="HPPD_C_like"/>
    <property type="match status" value="1"/>
</dbReference>
<comment type="catalytic activity">
    <reaction evidence="22">
        <text>3-(4-hydroxyphenyl)pyruvate + O2 = homogentisate + CO2</text>
        <dbReference type="Rhea" id="RHEA:16189"/>
        <dbReference type="ChEBI" id="CHEBI:15379"/>
        <dbReference type="ChEBI" id="CHEBI:16169"/>
        <dbReference type="ChEBI" id="CHEBI:16526"/>
        <dbReference type="ChEBI" id="CHEBI:36242"/>
        <dbReference type="EC" id="1.13.11.27"/>
    </reaction>
    <physiologicalReaction direction="left-to-right" evidence="22">
        <dbReference type="Rhea" id="RHEA:16190"/>
    </physiologicalReaction>
</comment>
<evidence type="ECO:0000256" key="15">
    <source>
        <dbReference type="ARBA" id="ARBA00022990"/>
    </source>
</evidence>
<dbReference type="OrthoDB" id="414569at2759"/>
<protein>
    <recommendedName>
        <fullName evidence="7 23">4-hydroxyphenylpyruvate dioxygenase</fullName>
    </recommendedName>
</protein>
<feature type="binding site" evidence="24">
    <location>
        <position position="266"/>
    </location>
    <ligand>
        <name>Fe cation</name>
        <dbReference type="ChEBI" id="CHEBI:24875"/>
    </ligand>
</feature>
<evidence type="ECO:0000256" key="22">
    <source>
        <dbReference type="ARBA" id="ARBA00048047"/>
    </source>
</evidence>
<comment type="subunit">
    <text evidence="6">Homodimer.</text>
</comment>
<comment type="similarity">
    <text evidence="5 23">Belongs to the 4HPPD family.</text>
</comment>
<dbReference type="EMBL" id="JAFDVH010000004">
    <property type="protein sequence ID" value="KAG7480625.1"/>
    <property type="molecule type" value="Genomic_DNA"/>
</dbReference>
<keyword evidence="8" id="KW-0963">Cytoplasm</keyword>
<dbReference type="InterPro" id="IPR041736">
    <property type="entry name" value="4OHPhenylPyrv_dOase_N"/>
</dbReference>
<dbReference type="PROSITE" id="PS51819">
    <property type="entry name" value="VOC"/>
    <property type="match status" value="2"/>
</dbReference>
<evidence type="ECO:0000256" key="12">
    <source>
        <dbReference type="ARBA" id="ARBA00022824"/>
    </source>
</evidence>
<dbReference type="FunFam" id="3.10.180.10:FF:000008">
    <property type="entry name" value="4-hydroxyphenylpyruvate dioxygenase"/>
    <property type="match status" value="1"/>
</dbReference>
<keyword evidence="12" id="KW-0256">Endoplasmic reticulum</keyword>
<keyword evidence="20" id="KW-0585">Phenylalanine catabolism</keyword>
<dbReference type="NCBIfam" id="TIGR01263">
    <property type="entry name" value="4HPPD"/>
    <property type="match status" value="1"/>
</dbReference>
<dbReference type="SUPFAM" id="SSF54593">
    <property type="entry name" value="Glyoxalase/Bleomycin resistance protein/Dihydroxybiphenyl dioxygenase"/>
    <property type="match status" value="1"/>
</dbReference>
<comment type="pathway">
    <text evidence="4">Amino-acid degradation; L-phenylalanine degradation; acetoacetate and fumarate from L-phenylalanine: step 3/6.</text>
</comment>
<evidence type="ECO:0000256" key="14">
    <source>
        <dbReference type="ARBA" id="ARBA00022964"/>
    </source>
</evidence>
<dbReference type="InterPro" id="IPR041735">
    <property type="entry name" value="4OHPhenylPyrv_dOase_C"/>
</dbReference>
<evidence type="ECO:0000256" key="7">
    <source>
        <dbReference type="ARBA" id="ARBA00018452"/>
    </source>
</evidence>
<keyword evidence="9" id="KW-0597">Phosphoprotein</keyword>
<evidence type="ECO:0000256" key="11">
    <source>
        <dbReference type="ARBA" id="ARBA00022737"/>
    </source>
</evidence>
<keyword evidence="13" id="KW-0828">Tyrosine catabolism</keyword>
<keyword evidence="19" id="KW-0472">Membrane</keyword>
<evidence type="ECO:0000256" key="3">
    <source>
        <dbReference type="ARBA" id="ARBA00004496"/>
    </source>
</evidence>
<name>A0A9D3QC38_MEGAT</name>
<evidence type="ECO:0000256" key="9">
    <source>
        <dbReference type="ARBA" id="ARBA00022553"/>
    </source>
</evidence>
<dbReference type="GO" id="GO:0000139">
    <property type="term" value="C:Golgi membrane"/>
    <property type="evidence" value="ECO:0007669"/>
    <property type="project" value="UniProtKB-SubCell"/>
</dbReference>
<dbReference type="GO" id="GO:0003868">
    <property type="term" value="F:4-hydroxyphenylpyruvate dioxygenase activity"/>
    <property type="evidence" value="ECO:0007669"/>
    <property type="project" value="UniProtKB-EC"/>
</dbReference>
<evidence type="ECO:0000256" key="8">
    <source>
        <dbReference type="ARBA" id="ARBA00022490"/>
    </source>
</evidence>
<evidence type="ECO:0000256" key="18">
    <source>
        <dbReference type="ARBA" id="ARBA00023034"/>
    </source>
</evidence>
<accession>A0A9D3QC38</accession>
<keyword evidence="15" id="KW-0007">Acetylation</keyword>
<dbReference type="InterPro" id="IPR029068">
    <property type="entry name" value="Glyas_Bleomycin-R_OHBP_Dase"/>
</dbReference>
<feature type="binding site" evidence="24">
    <location>
        <position position="349"/>
    </location>
    <ligand>
        <name>Fe cation</name>
        <dbReference type="ChEBI" id="CHEBI:24875"/>
    </ligand>
</feature>
<evidence type="ECO:0000256" key="23">
    <source>
        <dbReference type="PIRNR" id="PIRNR009283"/>
    </source>
</evidence>
<evidence type="ECO:0000256" key="16">
    <source>
        <dbReference type="ARBA" id="ARBA00023002"/>
    </source>
</evidence>
<organism evidence="26 27">
    <name type="scientific">Megalops atlanticus</name>
    <name type="common">Tarpon</name>
    <name type="synonym">Clupea gigantea</name>
    <dbReference type="NCBI Taxonomy" id="7932"/>
    <lineage>
        <taxon>Eukaryota</taxon>
        <taxon>Metazoa</taxon>
        <taxon>Chordata</taxon>
        <taxon>Craniata</taxon>
        <taxon>Vertebrata</taxon>
        <taxon>Euteleostomi</taxon>
        <taxon>Actinopterygii</taxon>
        <taxon>Neopterygii</taxon>
        <taxon>Teleostei</taxon>
        <taxon>Elopiformes</taxon>
        <taxon>Megalopidae</taxon>
        <taxon>Megalops</taxon>
    </lineage>
</organism>
<keyword evidence="11" id="KW-0677">Repeat</keyword>
<dbReference type="GO" id="GO:0005789">
    <property type="term" value="C:endoplasmic reticulum membrane"/>
    <property type="evidence" value="ECO:0007669"/>
    <property type="project" value="UniProtKB-SubCell"/>
</dbReference>
<dbReference type="GO" id="GO:0006572">
    <property type="term" value="P:L-tyrosine catabolic process"/>
    <property type="evidence" value="ECO:0007669"/>
    <property type="project" value="UniProtKB-KW"/>
</dbReference>
<evidence type="ECO:0000256" key="10">
    <source>
        <dbReference type="ARBA" id="ARBA00022723"/>
    </source>
</evidence>
<proteinExistence type="inferred from homology"/>
<dbReference type="Pfam" id="PF00903">
    <property type="entry name" value="Glyoxalase"/>
    <property type="match status" value="2"/>
</dbReference>
<evidence type="ECO:0000256" key="13">
    <source>
        <dbReference type="ARBA" id="ARBA00022878"/>
    </source>
</evidence>
<evidence type="ECO:0000256" key="21">
    <source>
        <dbReference type="ARBA" id="ARBA00033727"/>
    </source>
</evidence>
<gene>
    <name evidence="26" type="ORF">MATL_G00058230</name>
</gene>
<feature type="domain" description="VOC" evidence="25">
    <location>
        <begin position="18"/>
        <end position="149"/>
    </location>
</feature>
<evidence type="ECO:0000256" key="1">
    <source>
        <dbReference type="ARBA" id="ARBA00004395"/>
    </source>
</evidence>
<dbReference type="Proteomes" id="UP001046870">
    <property type="component" value="Chromosome 4"/>
</dbReference>
<keyword evidence="10 24" id="KW-0479">Metal-binding</keyword>
<evidence type="ECO:0000256" key="17">
    <source>
        <dbReference type="ARBA" id="ARBA00023004"/>
    </source>
</evidence>
<keyword evidence="17 24" id="KW-0408">Iron</keyword>
<dbReference type="PROSITE" id="PS00934">
    <property type="entry name" value="GLYOXALASE_I_1"/>
    <property type="match status" value="1"/>
</dbReference>
<dbReference type="PIRSF" id="PIRSF009283">
    <property type="entry name" value="HPP_dOase"/>
    <property type="match status" value="1"/>
</dbReference>
<evidence type="ECO:0000256" key="20">
    <source>
        <dbReference type="ARBA" id="ARBA00023232"/>
    </source>
</evidence>
<dbReference type="GO" id="GO:0042803">
    <property type="term" value="F:protein homodimerization activity"/>
    <property type="evidence" value="ECO:0007669"/>
    <property type="project" value="UniProtKB-ARBA"/>
</dbReference>
<dbReference type="Gene3D" id="3.10.180.10">
    <property type="entry name" value="2,3-Dihydroxybiphenyl 1,2-Dioxygenase, domain 1"/>
    <property type="match status" value="2"/>
</dbReference>
<keyword evidence="14" id="KW-0223">Dioxygenase</keyword>
<feature type="domain" description="VOC" evidence="25">
    <location>
        <begin position="180"/>
        <end position="338"/>
    </location>
</feature>
<dbReference type="GO" id="GO:0004462">
    <property type="term" value="F:lactoylglutathione lyase activity"/>
    <property type="evidence" value="ECO:0007669"/>
    <property type="project" value="InterPro"/>
</dbReference>
<dbReference type="InterPro" id="IPR004360">
    <property type="entry name" value="Glyas_Fos-R_dOase_dom"/>
</dbReference>